<comment type="caution">
    <text evidence="2">The sequence shown here is derived from an EMBL/GenBank/DDBJ whole genome shotgun (WGS) entry which is preliminary data.</text>
</comment>
<gene>
    <name evidence="2" type="ORF">C0Q70_03230</name>
</gene>
<evidence type="ECO:0000313" key="3">
    <source>
        <dbReference type="Proteomes" id="UP000245119"/>
    </source>
</evidence>
<feature type="compositionally biased region" description="Low complexity" evidence="1">
    <location>
        <begin position="276"/>
        <end position="288"/>
    </location>
</feature>
<evidence type="ECO:0000256" key="1">
    <source>
        <dbReference type="SAM" id="MobiDB-lite"/>
    </source>
</evidence>
<organism evidence="2 3">
    <name type="scientific">Pomacea canaliculata</name>
    <name type="common">Golden apple snail</name>
    <dbReference type="NCBI Taxonomy" id="400727"/>
    <lineage>
        <taxon>Eukaryota</taxon>
        <taxon>Metazoa</taxon>
        <taxon>Spiralia</taxon>
        <taxon>Lophotrochozoa</taxon>
        <taxon>Mollusca</taxon>
        <taxon>Gastropoda</taxon>
        <taxon>Caenogastropoda</taxon>
        <taxon>Architaenioglossa</taxon>
        <taxon>Ampullarioidea</taxon>
        <taxon>Ampullariidae</taxon>
        <taxon>Pomacea</taxon>
    </lineage>
</organism>
<name>A0A2T7PS49_POMCA</name>
<protein>
    <submittedName>
        <fullName evidence="2">Uncharacterized protein</fullName>
    </submittedName>
</protein>
<keyword evidence="3" id="KW-1185">Reference proteome</keyword>
<accession>A0A2T7PS49</accession>
<feature type="region of interest" description="Disordered" evidence="1">
    <location>
        <begin position="271"/>
        <end position="301"/>
    </location>
</feature>
<dbReference type="AlphaFoldDB" id="A0A2T7PS49"/>
<dbReference type="EMBL" id="PZQS01000002">
    <property type="protein sequence ID" value="PVD36252.1"/>
    <property type="molecule type" value="Genomic_DNA"/>
</dbReference>
<evidence type="ECO:0000313" key="2">
    <source>
        <dbReference type="EMBL" id="PVD36252.1"/>
    </source>
</evidence>
<sequence>MKKYANKEYLADDIYLHRLSQKFFRAGKVVECENVFDLPLAFALGSFWGSQDLGTLLVSNICWGSNGSRRKYPNNVVVIIHGRSLTERGRAVCSLSRHPWGTRAKTCLRVRDKRTSHGASLPQDVLGTHFSLTRRPRPLAGRVKPGVVYHTIINMRTKCRDPFSAMCLMLAKVGEVLVRADTTSPLSFVPELTLVSTRLPVLSTSSEPSTSSRRRRRRLTHRLRGARCLGLKELTDGLQAVQDVGWHSVSLPTSLHLWQRRLTDSRLNCGEHDIRSSSSPVSSTASRDSPIHIYSKPSGQSSCEWFTSSTSTSAQRRQVGYAPPSVVVVVIIAREDKESIALPSSQGESKFLPSVLRDVTTSLYTRDVPVAVRGPTRLLLLHLAVLASYYLASHDSRKSF</sequence>
<dbReference type="Proteomes" id="UP000245119">
    <property type="component" value="Linkage Group LG2"/>
</dbReference>
<reference evidence="2 3" key="1">
    <citation type="submission" date="2018-04" db="EMBL/GenBank/DDBJ databases">
        <title>The genome of golden apple snail Pomacea canaliculata provides insight into stress tolerance and invasive adaptation.</title>
        <authorList>
            <person name="Liu C."/>
            <person name="Liu B."/>
            <person name="Ren Y."/>
            <person name="Zhang Y."/>
            <person name="Wang H."/>
            <person name="Li S."/>
            <person name="Jiang F."/>
            <person name="Yin L."/>
            <person name="Zhang G."/>
            <person name="Qian W."/>
            <person name="Fan W."/>
        </authorList>
    </citation>
    <scope>NUCLEOTIDE SEQUENCE [LARGE SCALE GENOMIC DNA]</scope>
    <source>
        <strain evidence="2">SZHN2017</strain>
        <tissue evidence="2">Muscle</tissue>
    </source>
</reference>
<proteinExistence type="predicted"/>